<gene>
    <name evidence="1" type="ORF">EDE15_4410</name>
</gene>
<accession>A0A3R9NX12</accession>
<protein>
    <submittedName>
        <fullName evidence="1">Uncharacterized protein</fullName>
    </submittedName>
</protein>
<dbReference type="AlphaFoldDB" id="A0A3R9NX12"/>
<reference evidence="1 2" key="1">
    <citation type="submission" date="2018-12" db="EMBL/GenBank/DDBJ databases">
        <title>Sequencing of bacterial isolates from soil warming experiment in Harvard Forest, Massachusetts, USA.</title>
        <authorList>
            <person name="Deangelis K."/>
        </authorList>
    </citation>
    <scope>NUCLEOTIDE SEQUENCE [LARGE SCALE GENOMIC DNA]</scope>
    <source>
        <strain evidence="1 2">EB153</strain>
    </source>
</reference>
<name>A0A3R9NX12_9BACT</name>
<organism evidence="1 2">
    <name type="scientific">Edaphobacter aggregans</name>
    <dbReference type="NCBI Taxonomy" id="570835"/>
    <lineage>
        <taxon>Bacteria</taxon>
        <taxon>Pseudomonadati</taxon>
        <taxon>Acidobacteriota</taxon>
        <taxon>Terriglobia</taxon>
        <taxon>Terriglobales</taxon>
        <taxon>Acidobacteriaceae</taxon>
        <taxon>Edaphobacter</taxon>
    </lineage>
</organism>
<evidence type="ECO:0000313" key="1">
    <source>
        <dbReference type="EMBL" id="RSL18808.1"/>
    </source>
</evidence>
<proteinExistence type="predicted"/>
<dbReference type="Proteomes" id="UP000269669">
    <property type="component" value="Unassembled WGS sequence"/>
</dbReference>
<sequence length="44" mass="5071">MSNSFGAFVRMEGAWFTPLRHCQCFVLNETSQIALELFEDLLFA</sequence>
<comment type="caution">
    <text evidence="1">The sequence shown here is derived from an EMBL/GenBank/DDBJ whole genome shotgun (WGS) entry which is preliminary data.</text>
</comment>
<evidence type="ECO:0000313" key="2">
    <source>
        <dbReference type="Proteomes" id="UP000269669"/>
    </source>
</evidence>
<dbReference type="EMBL" id="RSDW01000001">
    <property type="protein sequence ID" value="RSL18808.1"/>
    <property type="molecule type" value="Genomic_DNA"/>
</dbReference>
<keyword evidence="2" id="KW-1185">Reference proteome</keyword>